<dbReference type="InterPro" id="IPR013320">
    <property type="entry name" value="ConA-like_dom_sf"/>
</dbReference>
<dbReference type="EMBL" id="ASPP01006162">
    <property type="protein sequence ID" value="ETO29238.1"/>
    <property type="molecule type" value="Genomic_DNA"/>
</dbReference>
<accession>X6NTG0</accession>
<evidence type="ECO:0000313" key="2">
    <source>
        <dbReference type="Proteomes" id="UP000023152"/>
    </source>
</evidence>
<gene>
    <name evidence="1" type="ORF">RFI_07883</name>
</gene>
<protein>
    <submittedName>
        <fullName evidence="1">Uncharacterized protein</fullName>
    </submittedName>
</protein>
<dbReference type="Proteomes" id="UP000023152">
    <property type="component" value="Unassembled WGS sequence"/>
</dbReference>
<reference evidence="1 2" key="1">
    <citation type="journal article" date="2013" name="Curr. Biol.">
        <title>The Genome of the Foraminiferan Reticulomyxa filosa.</title>
        <authorList>
            <person name="Glockner G."/>
            <person name="Hulsmann N."/>
            <person name="Schleicher M."/>
            <person name="Noegel A.A."/>
            <person name="Eichinger L."/>
            <person name="Gallinger C."/>
            <person name="Pawlowski J."/>
            <person name="Sierra R."/>
            <person name="Euteneuer U."/>
            <person name="Pillet L."/>
            <person name="Moustafa A."/>
            <person name="Platzer M."/>
            <person name="Groth M."/>
            <person name="Szafranski K."/>
            <person name="Schliwa M."/>
        </authorList>
    </citation>
    <scope>NUCLEOTIDE SEQUENCE [LARGE SCALE GENOMIC DNA]</scope>
</reference>
<comment type="caution">
    <text evidence="1">The sequence shown here is derived from an EMBL/GenBank/DDBJ whole genome shotgun (WGS) entry which is preliminary data.</text>
</comment>
<organism evidence="1 2">
    <name type="scientific">Reticulomyxa filosa</name>
    <dbReference type="NCBI Taxonomy" id="46433"/>
    <lineage>
        <taxon>Eukaryota</taxon>
        <taxon>Sar</taxon>
        <taxon>Rhizaria</taxon>
        <taxon>Retaria</taxon>
        <taxon>Foraminifera</taxon>
        <taxon>Monothalamids</taxon>
        <taxon>Reticulomyxidae</taxon>
        <taxon>Reticulomyxa</taxon>
    </lineage>
</organism>
<sequence length="300" mass="34424">MYMCFCKQKVIRYAMLTPPIVNLGSGVVQSLMTTASGSDLPLIRGNGLLFNNLQQYLTLGGPQTTVKIDLQTVLHQHKKYNAKGASQLPDVWTLTVCFCHPAPSVLYFSFSIEIEIQSRFTMDVHNNYVFSEEWLIIRLFDSSTEKQQRNQPITIRSKIRNNFRSWSYNIGTQQKQWGQMEFDNNTYCLILTKLEGNYGSVRCILNGKEVLIEEGDESEPGSTNLLSTAPSKFLFLGHKCKSGDKGIPIKLFNGHLFELSLYPFVFREFEIRSYWSQCKAHLQKYLNEPEISDMFTHALL</sequence>
<keyword evidence="2" id="KW-1185">Reference proteome</keyword>
<evidence type="ECO:0000313" key="1">
    <source>
        <dbReference type="EMBL" id="ETO29238.1"/>
    </source>
</evidence>
<name>X6NTG0_RETFI</name>
<dbReference type="SUPFAM" id="SSF49899">
    <property type="entry name" value="Concanavalin A-like lectins/glucanases"/>
    <property type="match status" value="1"/>
</dbReference>
<proteinExistence type="predicted"/>
<dbReference type="AlphaFoldDB" id="X6NTG0"/>